<accession>A0A0S4QYQ1</accession>
<feature type="region of interest" description="Disordered" evidence="1">
    <location>
        <begin position="1"/>
        <end position="49"/>
    </location>
</feature>
<dbReference type="Pfam" id="PF06224">
    <property type="entry name" value="AlkZ-like"/>
    <property type="match status" value="1"/>
</dbReference>
<dbReference type="Proteomes" id="UP000198802">
    <property type="component" value="Unassembled WGS sequence"/>
</dbReference>
<organism evidence="2 3">
    <name type="scientific">Parafrankia irregularis</name>
    <dbReference type="NCBI Taxonomy" id="795642"/>
    <lineage>
        <taxon>Bacteria</taxon>
        <taxon>Bacillati</taxon>
        <taxon>Actinomycetota</taxon>
        <taxon>Actinomycetes</taxon>
        <taxon>Frankiales</taxon>
        <taxon>Frankiaceae</taxon>
        <taxon>Parafrankia</taxon>
    </lineage>
</organism>
<name>A0A0S4QYQ1_9ACTN</name>
<keyword evidence="3" id="KW-1185">Reference proteome</keyword>
<evidence type="ECO:0008006" key="4">
    <source>
        <dbReference type="Google" id="ProtNLM"/>
    </source>
</evidence>
<gene>
    <name evidence="2" type="ORF">Ga0074812_13034</name>
</gene>
<reference evidence="3" key="1">
    <citation type="submission" date="2015-11" db="EMBL/GenBank/DDBJ databases">
        <authorList>
            <person name="Varghese N."/>
        </authorList>
    </citation>
    <scope>NUCLEOTIDE SEQUENCE [LARGE SCALE GENOMIC DNA]</scope>
    <source>
        <strain evidence="3">DSM 45899</strain>
    </source>
</reference>
<dbReference type="InterPro" id="IPR009351">
    <property type="entry name" value="AlkZ-like"/>
</dbReference>
<evidence type="ECO:0000256" key="1">
    <source>
        <dbReference type="SAM" id="MobiDB-lite"/>
    </source>
</evidence>
<protein>
    <recommendedName>
        <fullName evidence="4">Winged helix-turn-helix domain-containing protein</fullName>
    </recommendedName>
</protein>
<proteinExistence type="predicted"/>
<dbReference type="AlphaFoldDB" id="A0A0S4QYQ1"/>
<dbReference type="EMBL" id="FAOZ01000030">
    <property type="protein sequence ID" value="CUU59654.1"/>
    <property type="molecule type" value="Genomic_DNA"/>
</dbReference>
<dbReference type="PANTHER" id="PTHR30528:SF0">
    <property type="entry name" value="CYTOPLASMIC PROTEIN"/>
    <property type="match status" value="1"/>
</dbReference>
<evidence type="ECO:0000313" key="3">
    <source>
        <dbReference type="Proteomes" id="UP000198802"/>
    </source>
</evidence>
<sequence length="485" mass="52143">MPMVPPPAASGEGLAVAPPEARRRLPAQAPEPVVEPVPVVPPGPRAPRVRPEQLSAAQARRLALAVQGFGRPRPTAPPGRRHLRGLLDRVGLLQIDSVNVLARSHYLPGWSRLGPYPRAALDDYVHRERRAFEYWAHEASVVPVAWQPLLRWRAEAALAGVGMWRGVAAFGRERADYVAAALAEVTRRGPITAAELPGPGRGGGSWWGWTDGKRALEYLFWTGQVCAAGRRATFERVYDLPERVLPADVLAVPTPEPAQAHRALLLHAADRLGVATAGDLADYFRLPARLARPRLAELVEAGDLLPVRVEGWSSPAYLRPGLVIPRRVDAAALLSPFDSLIWERSRTRRLFGMEVKLEIYTPAPRRRYGYYVLPFLLGDQLVARVDLKADRAAGVLRVLAAWAHDPTEPAELAAGAPTAAPVVASAPAPPAGGQPSSAVVVEALATELLGMSAWLELGPVEVTARGTLAGPLRRALAASPAARGG</sequence>
<dbReference type="PANTHER" id="PTHR30528">
    <property type="entry name" value="CYTOPLASMIC PROTEIN"/>
    <property type="match status" value="1"/>
</dbReference>
<feature type="compositionally biased region" description="Pro residues" evidence="1">
    <location>
        <begin position="33"/>
        <end position="45"/>
    </location>
</feature>
<evidence type="ECO:0000313" key="2">
    <source>
        <dbReference type="EMBL" id="CUU59654.1"/>
    </source>
</evidence>